<feature type="compositionally biased region" description="Basic and acidic residues" evidence="1">
    <location>
        <begin position="1"/>
        <end position="19"/>
    </location>
</feature>
<keyword evidence="3" id="KW-1185">Reference proteome</keyword>
<dbReference type="EMBL" id="FMHU01000002">
    <property type="protein sequence ID" value="SCL29273.1"/>
    <property type="molecule type" value="Genomic_DNA"/>
</dbReference>
<protein>
    <submittedName>
        <fullName evidence="2">Uncharacterized protein</fullName>
    </submittedName>
</protein>
<dbReference type="RefSeq" id="WP_091462665.1">
    <property type="nucleotide sequence ID" value="NZ_FMHU01000002.1"/>
</dbReference>
<name>A0A1C6SIL1_9ACTN</name>
<reference evidence="3" key="1">
    <citation type="submission" date="2016-06" db="EMBL/GenBank/DDBJ databases">
        <authorList>
            <person name="Varghese N."/>
        </authorList>
    </citation>
    <scope>NUCLEOTIDE SEQUENCE [LARGE SCALE GENOMIC DNA]</scope>
    <source>
        <strain evidence="3">DSM 46123</strain>
    </source>
</reference>
<proteinExistence type="predicted"/>
<organism evidence="2 3">
    <name type="scientific">Micromonospora inyonensis</name>
    <dbReference type="NCBI Taxonomy" id="47866"/>
    <lineage>
        <taxon>Bacteria</taxon>
        <taxon>Bacillati</taxon>
        <taxon>Actinomycetota</taxon>
        <taxon>Actinomycetes</taxon>
        <taxon>Micromonosporales</taxon>
        <taxon>Micromonosporaceae</taxon>
        <taxon>Micromonospora</taxon>
    </lineage>
</organism>
<evidence type="ECO:0000256" key="1">
    <source>
        <dbReference type="SAM" id="MobiDB-lite"/>
    </source>
</evidence>
<accession>A0A1C6SIL1</accession>
<dbReference type="AlphaFoldDB" id="A0A1C6SIL1"/>
<gene>
    <name evidence="2" type="ORF">GA0074694_5354</name>
</gene>
<feature type="region of interest" description="Disordered" evidence="1">
    <location>
        <begin position="57"/>
        <end position="91"/>
    </location>
</feature>
<sequence>MTPPTRRECEPATRAEATTRRPTIADIRAGPAAEEESQAIASDARAYAAGRRDADTAITATPPAQPVPGQARDANEEATMIIPSPGSGNYR</sequence>
<evidence type="ECO:0000313" key="3">
    <source>
        <dbReference type="Proteomes" id="UP000198906"/>
    </source>
</evidence>
<evidence type="ECO:0000313" key="2">
    <source>
        <dbReference type="EMBL" id="SCL29273.1"/>
    </source>
</evidence>
<feature type="region of interest" description="Disordered" evidence="1">
    <location>
        <begin position="1"/>
        <end position="38"/>
    </location>
</feature>
<dbReference type="Proteomes" id="UP000198906">
    <property type="component" value="Unassembled WGS sequence"/>
</dbReference>